<comment type="function">
    <text evidence="1 6">Catalyzes the insertion of molybdate into adenylated molybdopterin with the concomitant release of AMP.</text>
</comment>
<dbReference type="RefSeq" id="WP_136404260.1">
    <property type="nucleotide sequence ID" value="NZ_SSNZ01000010.1"/>
</dbReference>
<keyword evidence="6" id="KW-0460">Magnesium</keyword>
<organism evidence="8 9">
    <name type="scientific">Flavobacterium supellecticarium</name>
    <dbReference type="NCBI Taxonomy" id="2565924"/>
    <lineage>
        <taxon>Bacteria</taxon>
        <taxon>Pseudomonadati</taxon>
        <taxon>Bacteroidota</taxon>
        <taxon>Flavobacteriia</taxon>
        <taxon>Flavobacteriales</taxon>
        <taxon>Flavobacteriaceae</taxon>
        <taxon>Flavobacterium</taxon>
    </lineage>
</organism>
<keyword evidence="4 6" id="KW-0501">Molybdenum cofactor biosynthesis</keyword>
<dbReference type="Gene3D" id="2.170.190.11">
    <property type="entry name" value="Molybdopterin biosynthesis moea protein, domain 3"/>
    <property type="match status" value="1"/>
</dbReference>
<comment type="pathway">
    <text evidence="2 6">Cofactor biosynthesis; molybdopterin biosynthesis.</text>
</comment>
<dbReference type="Pfam" id="PF00994">
    <property type="entry name" value="MoCF_biosynth"/>
    <property type="match status" value="1"/>
</dbReference>
<protein>
    <recommendedName>
        <fullName evidence="6">Molybdopterin molybdenumtransferase</fullName>
        <ecNumber evidence="6">2.10.1.1</ecNumber>
    </recommendedName>
</protein>
<dbReference type="NCBIfam" id="TIGR00177">
    <property type="entry name" value="molyb_syn"/>
    <property type="match status" value="1"/>
</dbReference>
<dbReference type="PANTHER" id="PTHR10192:SF5">
    <property type="entry name" value="GEPHYRIN"/>
    <property type="match status" value="1"/>
</dbReference>
<dbReference type="Gene3D" id="2.40.340.10">
    <property type="entry name" value="MoeA, C-terminal, domain IV"/>
    <property type="match status" value="1"/>
</dbReference>
<dbReference type="SUPFAM" id="SSF63882">
    <property type="entry name" value="MoeA N-terminal region -like"/>
    <property type="match status" value="1"/>
</dbReference>
<dbReference type="OrthoDB" id="9804758at2"/>
<keyword evidence="6" id="KW-0479">Metal-binding</keyword>
<proteinExistence type="inferred from homology"/>
<dbReference type="GO" id="GO:0006777">
    <property type="term" value="P:Mo-molybdopterin cofactor biosynthetic process"/>
    <property type="evidence" value="ECO:0007669"/>
    <property type="project" value="UniProtKB-UniRule"/>
</dbReference>
<dbReference type="GO" id="GO:0005829">
    <property type="term" value="C:cytosol"/>
    <property type="evidence" value="ECO:0007669"/>
    <property type="project" value="TreeGrafter"/>
</dbReference>
<feature type="domain" description="MoaB/Mog" evidence="7">
    <location>
        <begin position="174"/>
        <end position="312"/>
    </location>
</feature>
<accession>A0A4S3ZQX8</accession>
<dbReference type="Gene3D" id="3.90.105.10">
    <property type="entry name" value="Molybdopterin biosynthesis moea protein, domain 2"/>
    <property type="match status" value="1"/>
</dbReference>
<name>A0A4S3ZQX8_9FLAO</name>
<dbReference type="Gene3D" id="3.40.980.10">
    <property type="entry name" value="MoaB/Mog-like domain"/>
    <property type="match status" value="1"/>
</dbReference>
<dbReference type="EC" id="2.10.1.1" evidence="6"/>
<dbReference type="PANTHER" id="PTHR10192">
    <property type="entry name" value="MOLYBDOPTERIN BIOSYNTHESIS PROTEIN"/>
    <property type="match status" value="1"/>
</dbReference>
<comment type="catalytic activity">
    <reaction evidence="5">
        <text>adenylyl-molybdopterin + molybdate = Mo-molybdopterin + AMP + H(+)</text>
        <dbReference type="Rhea" id="RHEA:35047"/>
        <dbReference type="ChEBI" id="CHEBI:15378"/>
        <dbReference type="ChEBI" id="CHEBI:36264"/>
        <dbReference type="ChEBI" id="CHEBI:62727"/>
        <dbReference type="ChEBI" id="CHEBI:71302"/>
        <dbReference type="ChEBI" id="CHEBI:456215"/>
        <dbReference type="EC" id="2.10.1.1"/>
    </reaction>
</comment>
<dbReference type="InterPro" id="IPR005110">
    <property type="entry name" value="MoeA_linker/N"/>
</dbReference>
<dbReference type="GO" id="GO:0046872">
    <property type="term" value="F:metal ion binding"/>
    <property type="evidence" value="ECO:0007669"/>
    <property type="project" value="UniProtKB-UniRule"/>
</dbReference>
<dbReference type="InterPro" id="IPR001453">
    <property type="entry name" value="MoaB/Mog_dom"/>
</dbReference>
<sequence>MISVKEALHHILQQCHTLSPIRIPLEAAGNFIAAETIYSPVAVPFFDNSAMDGYAIRYEDIKNNLPLKLHYQIEAGKTRVPELQKGEAARIFTGAPIPLGADTVVQQENCSVEKGILKLIQPVSPGDHIRKRGTQTQKGDLVISRGRLLTPEYIGFLATLGIDSVAVFPKPKVGIISTGKELVPAGTILQNGQIYESNSIALKALLHQLEIPVIFSQWIDDKESELYQFVLENHKKVDLLLFTGGISVGDYDFVKPVLEKTGAIEFFYKVRQKPGKPLFFGKKGTTLFFALPGNPSAVVSCFHVYVKPAIQRITGCQFQTEDYALLVTSYQKKSGLTHFVKALVQNGKATILDRQLSYQMDAYARANAFVVLDEKQEDFKMGEKVKVIFFRSNMTITL</sequence>
<dbReference type="InterPro" id="IPR008284">
    <property type="entry name" value="MoCF_biosynth_CS"/>
</dbReference>
<evidence type="ECO:0000256" key="5">
    <source>
        <dbReference type="ARBA" id="ARBA00047317"/>
    </source>
</evidence>
<dbReference type="SUPFAM" id="SSF53218">
    <property type="entry name" value="Molybdenum cofactor biosynthesis proteins"/>
    <property type="match status" value="1"/>
</dbReference>
<dbReference type="EMBL" id="SSNZ01000010">
    <property type="protein sequence ID" value="THF47946.1"/>
    <property type="molecule type" value="Genomic_DNA"/>
</dbReference>
<dbReference type="SUPFAM" id="SSF63867">
    <property type="entry name" value="MoeA C-terminal domain-like"/>
    <property type="match status" value="1"/>
</dbReference>
<dbReference type="InterPro" id="IPR038987">
    <property type="entry name" value="MoeA-like"/>
</dbReference>
<evidence type="ECO:0000256" key="6">
    <source>
        <dbReference type="RuleBase" id="RU365090"/>
    </source>
</evidence>
<dbReference type="InterPro" id="IPR036425">
    <property type="entry name" value="MoaB/Mog-like_dom_sf"/>
</dbReference>
<dbReference type="InterPro" id="IPR005111">
    <property type="entry name" value="MoeA_C_domain_IV"/>
</dbReference>
<evidence type="ECO:0000256" key="2">
    <source>
        <dbReference type="ARBA" id="ARBA00005046"/>
    </source>
</evidence>
<comment type="caution">
    <text evidence="8">The sequence shown here is derived from an EMBL/GenBank/DDBJ whole genome shotgun (WGS) entry which is preliminary data.</text>
</comment>
<dbReference type="UniPathway" id="UPA00344"/>
<keyword evidence="9" id="KW-1185">Reference proteome</keyword>
<comment type="similarity">
    <text evidence="3 6">Belongs to the MoeA family.</text>
</comment>
<gene>
    <name evidence="8" type="ORF">E6C50_16060</name>
</gene>
<dbReference type="InterPro" id="IPR036135">
    <property type="entry name" value="MoeA_linker/N_sf"/>
</dbReference>
<dbReference type="GO" id="GO:0061599">
    <property type="term" value="F:molybdopterin molybdotransferase activity"/>
    <property type="evidence" value="ECO:0007669"/>
    <property type="project" value="UniProtKB-UniRule"/>
</dbReference>
<keyword evidence="6 8" id="KW-0808">Transferase</keyword>
<reference evidence="8 9" key="1">
    <citation type="submission" date="2019-04" db="EMBL/GenBank/DDBJ databases">
        <title>Flavobacterium sp. nov. isolated from construction timber.</title>
        <authorList>
            <person name="Lin S.-Y."/>
            <person name="Chang C.-T."/>
            <person name="Young C.-C."/>
        </authorList>
    </citation>
    <scope>NUCLEOTIDE SEQUENCE [LARGE SCALE GENOMIC DNA]</scope>
    <source>
        <strain evidence="8 9">CC-CTC003</strain>
    </source>
</reference>
<dbReference type="AlphaFoldDB" id="A0A4S3ZQX8"/>
<dbReference type="Proteomes" id="UP000307507">
    <property type="component" value="Unassembled WGS sequence"/>
</dbReference>
<keyword evidence="6" id="KW-0500">Molybdenum</keyword>
<comment type="cofactor">
    <cofactor evidence="6">
        <name>Mg(2+)</name>
        <dbReference type="ChEBI" id="CHEBI:18420"/>
    </cofactor>
</comment>
<dbReference type="Pfam" id="PF03454">
    <property type="entry name" value="MoeA_C"/>
    <property type="match status" value="1"/>
</dbReference>
<evidence type="ECO:0000259" key="7">
    <source>
        <dbReference type="SMART" id="SM00852"/>
    </source>
</evidence>
<dbReference type="SMART" id="SM00852">
    <property type="entry name" value="MoCF_biosynth"/>
    <property type="match status" value="1"/>
</dbReference>
<evidence type="ECO:0000256" key="1">
    <source>
        <dbReference type="ARBA" id="ARBA00002901"/>
    </source>
</evidence>
<evidence type="ECO:0000256" key="3">
    <source>
        <dbReference type="ARBA" id="ARBA00010763"/>
    </source>
</evidence>
<dbReference type="InterPro" id="IPR036688">
    <property type="entry name" value="MoeA_C_domain_IV_sf"/>
</dbReference>
<dbReference type="PROSITE" id="PS01079">
    <property type="entry name" value="MOCF_BIOSYNTHESIS_2"/>
    <property type="match status" value="1"/>
</dbReference>
<dbReference type="CDD" id="cd00887">
    <property type="entry name" value="MoeA"/>
    <property type="match status" value="1"/>
</dbReference>
<dbReference type="NCBIfam" id="NF045515">
    <property type="entry name" value="Glp_gephyrin"/>
    <property type="match status" value="1"/>
</dbReference>
<evidence type="ECO:0000256" key="4">
    <source>
        <dbReference type="ARBA" id="ARBA00023150"/>
    </source>
</evidence>
<evidence type="ECO:0000313" key="9">
    <source>
        <dbReference type="Proteomes" id="UP000307507"/>
    </source>
</evidence>
<evidence type="ECO:0000313" key="8">
    <source>
        <dbReference type="EMBL" id="THF47946.1"/>
    </source>
</evidence>
<dbReference type="Pfam" id="PF03453">
    <property type="entry name" value="MoeA_N"/>
    <property type="match status" value="1"/>
</dbReference>